<dbReference type="SUPFAM" id="SSF53335">
    <property type="entry name" value="S-adenosyl-L-methionine-dependent methyltransferases"/>
    <property type="match status" value="1"/>
</dbReference>
<dbReference type="GeneID" id="70135869"/>
<name>A0A9P8UU04_9PEZI</name>
<reference evidence="6" key="1">
    <citation type="journal article" date="2021" name="Nat. Commun.">
        <title>Genetic determinants of endophytism in the Arabidopsis root mycobiome.</title>
        <authorList>
            <person name="Mesny F."/>
            <person name="Miyauchi S."/>
            <person name="Thiergart T."/>
            <person name="Pickel B."/>
            <person name="Atanasova L."/>
            <person name="Karlsson M."/>
            <person name="Huettel B."/>
            <person name="Barry K.W."/>
            <person name="Haridas S."/>
            <person name="Chen C."/>
            <person name="Bauer D."/>
            <person name="Andreopoulos W."/>
            <person name="Pangilinan J."/>
            <person name="LaButti K."/>
            <person name="Riley R."/>
            <person name="Lipzen A."/>
            <person name="Clum A."/>
            <person name="Drula E."/>
            <person name="Henrissat B."/>
            <person name="Kohler A."/>
            <person name="Grigoriev I.V."/>
            <person name="Martin F.M."/>
            <person name="Hacquard S."/>
        </authorList>
    </citation>
    <scope>NUCLEOTIDE SEQUENCE</scope>
    <source>
        <strain evidence="6">MPI-SDFR-AT-0073</strain>
    </source>
</reference>
<dbReference type="EMBL" id="JAGPXC010000002">
    <property type="protein sequence ID" value="KAH6658482.1"/>
    <property type="molecule type" value="Genomic_DNA"/>
</dbReference>
<dbReference type="Gene3D" id="1.10.10.10">
    <property type="entry name" value="Winged helix-like DNA-binding domain superfamily/Winged helix DNA-binding domain"/>
    <property type="match status" value="1"/>
</dbReference>
<dbReference type="GO" id="GO:0008171">
    <property type="term" value="F:O-methyltransferase activity"/>
    <property type="evidence" value="ECO:0007669"/>
    <property type="project" value="InterPro"/>
</dbReference>
<dbReference type="OrthoDB" id="2410195at2759"/>
<evidence type="ECO:0000256" key="4">
    <source>
        <dbReference type="SAM" id="MobiDB-lite"/>
    </source>
</evidence>
<keyword evidence="7" id="KW-1185">Reference proteome</keyword>
<dbReference type="Pfam" id="PF00891">
    <property type="entry name" value="Methyltransf_2"/>
    <property type="match status" value="1"/>
</dbReference>
<gene>
    <name evidence="6" type="ORF">BKA67DRAFT_656671</name>
</gene>
<dbReference type="RefSeq" id="XP_045962716.1">
    <property type="nucleotide sequence ID" value="XM_046106978.1"/>
</dbReference>
<evidence type="ECO:0000313" key="7">
    <source>
        <dbReference type="Proteomes" id="UP000758603"/>
    </source>
</evidence>
<feature type="domain" description="O-methyltransferase C-terminal" evidence="5">
    <location>
        <begin position="177"/>
        <end position="391"/>
    </location>
</feature>
<evidence type="ECO:0000256" key="3">
    <source>
        <dbReference type="ARBA" id="ARBA00022691"/>
    </source>
</evidence>
<feature type="region of interest" description="Disordered" evidence="4">
    <location>
        <begin position="1"/>
        <end position="41"/>
    </location>
</feature>
<evidence type="ECO:0000256" key="1">
    <source>
        <dbReference type="ARBA" id="ARBA00022603"/>
    </source>
</evidence>
<sequence length="419" mass="46369">MDKHTLSSLQEAAGEVAKSVHSLSTESREGSKDNGKSEATRQELLDSVSRLQQLALRPDEALTQMVVQHQQFASIHWLCHFRIPAHVPSRLQSIGYADVAAIAKVSEKTLRSIARMAMTANFLGETKEGQLVHTELSECFIQEDGHFQNWITFIARRIVPTMHKMVDATERWGETKTGNETAYSLAMGTEKSFFEHINSTPDLAKEIGGYMRSRAVITPQSGVDDLIQYFDWEGLGSGLVVDVGGGDGEIAIGLANAFPQLSFVVQDLPRFIDQGKEIAKKLSPAVSSRVELQVHDFFNDQPVKEASVYLMRGVFHNWGEEDAAKLLEKTIAAMKADTKIIIVDMVLLAPGSLPAYVEGMQREKDLTMMQLLNAGERQWEDWHSLLQNAGLKIESITRPSGKRESVMVAVLANNTNGSS</sequence>
<dbReference type="SUPFAM" id="SSF46785">
    <property type="entry name" value="Winged helix' DNA-binding domain"/>
    <property type="match status" value="1"/>
</dbReference>
<evidence type="ECO:0000313" key="6">
    <source>
        <dbReference type="EMBL" id="KAH6658482.1"/>
    </source>
</evidence>
<dbReference type="PANTHER" id="PTHR43712">
    <property type="entry name" value="PUTATIVE (AFU_ORTHOLOGUE AFUA_4G14580)-RELATED"/>
    <property type="match status" value="1"/>
</dbReference>
<dbReference type="GO" id="GO:0032259">
    <property type="term" value="P:methylation"/>
    <property type="evidence" value="ECO:0007669"/>
    <property type="project" value="UniProtKB-KW"/>
</dbReference>
<feature type="compositionally biased region" description="Basic and acidic residues" evidence="4">
    <location>
        <begin position="26"/>
        <end position="41"/>
    </location>
</feature>
<keyword evidence="3" id="KW-0949">S-adenosyl-L-methionine</keyword>
<dbReference type="InterPro" id="IPR036388">
    <property type="entry name" value="WH-like_DNA-bd_sf"/>
</dbReference>
<accession>A0A9P8UU04</accession>
<comment type="caution">
    <text evidence="6">The sequence shown here is derived from an EMBL/GenBank/DDBJ whole genome shotgun (WGS) entry which is preliminary data.</text>
</comment>
<protein>
    <submittedName>
        <fullName evidence="6">S-adenosyl-L-methionine-dependent methyltransferase</fullName>
    </submittedName>
</protein>
<keyword evidence="1 6" id="KW-0489">Methyltransferase</keyword>
<dbReference type="CDD" id="cd02440">
    <property type="entry name" value="AdoMet_MTases"/>
    <property type="match status" value="1"/>
</dbReference>
<dbReference type="PROSITE" id="PS51683">
    <property type="entry name" value="SAM_OMT_II"/>
    <property type="match status" value="1"/>
</dbReference>
<dbReference type="InterPro" id="IPR029063">
    <property type="entry name" value="SAM-dependent_MTases_sf"/>
</dbReference>
<evidence type="ECO:0000259" key="5">
    <source>
        <dbReference type="Pfam" id="PF00891"/>
    </source>
</evidence>
<dbReference type="InterPro" id="IPR001077">
    <property type="entry name" value="COMT_C"/>
</dbReference>
<evidence type="ECO:0000256" key="2">
    <source>
        <dbReference type="ARBA" id="ARBA00022679"/>
    </source>
</evidence>
<dbReference type="InterPro" id="IPR036390">
    <property type="entry name" value="WH_DNA-bd_sf"/>
</dbReference>
<proteinExistence type="predicted"/>
<keyword evidence="2" id="KW-0808">Transferase</keyword>
<organism evidence="6 7">
    <name type="scientific">Truncatella angustata</name>
    <dbReference type="NCBI Taxonomy" id="152316"/>
    <lineage>
        <taxon>Eukaryota</taxon>
        <taxon>Fungi</taxon>
        <taxon>Dikarya</taxon>
        <taxon>Ascomycota</taxon>
        <taxon>Pezizomycotina</taxon>
        <taxon>Sordariomycetes</taxon>
        <taxon>Xylariomycetidae</taxon>
        <taxon>Amphisphaeriales</taxon>
        <taxon>Sporocadaceae</taxon>
        <taxon>Truncatella</taxon>
    </lineage>
</organism>
<dbReference type="PANTHER" id="PTHR43712:SF15">
    <property type="entry name" value="MONODICTYPHENONE CLUSTER TRANSCRIPTIONAL COACTIVATOR MDPA"/>
    <property type="match status" value="1"/>
</dbReference>
<dbReference type="AlphaFoldDB" id="A0A9P8UU04"/>
<dbReference type="Gene3D" id="3.40.50.150">
    <property type="entry name" value="Vaccinia Virus protein VP39"/>
    <property type="match status" value="1"/>
</dbReference>
<dbReference type="InterPro" id="IPR016461">
    <property type="entry name" value="COMT-like"/>
</dbReference>
<feature type="compositionally biased region" description="Polar residues" evidence="4">
    <location>
        <begin position="1"/>
        <end position="10"/>
    </location>
</feature>
<dbReference type="Proteomes" id="UP000758603">
    <property type="component" value="Unassembled WGS sequence"/>
</dbReference>